<gene>
    <name evidence="1" type="ORF">CANTEDRAFT_106351</name>
</gene>
<name>G3B6W1_CANTC</name>
<dbReference type="OrthoDB" id="5563016at2759"/>
<dbReference type="eggNOG" id="ENOG502T178">
    <property type="taxonomic scope" value="Eukaryota"/>
</dbReference>
<keyword evidence="2" id="KW-1185">Reference proteome</keyword>
<reference evidence="1 2" key="1">
    <citation type="journal article" date="2011" name="Proc. Natl. Acad. Sci. U.S.A.">
        <title>Comparative genomics of xylose-fermenting fungi for enhanced biofuel production.</title>
        <authorList>
            <person name="Wohlbach D.J."/>
            <person name="Kuo A."/>
            <person name="Sato T.K."/>
            <person name="Potts K.M."/>
            <person name="Salamov A.A."/>
            <person name="LaButti K.M."/>
            <person name="Sun H."/>
            <person name="Clum A."/>
            <person name="Pangilinan J.L."/>
            <person name="Lindquist E.A."/>
            <person name="Lucas S."/>
            <person name="Lapidus A."/>
            <person name="Jin M."/>
            <person name="Gunawan C."/>
            <person name="Balan V."/>
            <person name="Dale B.E."/>
            <person name="Jeffries T.W."/>
            <person name="Zinkel R."/>
            <person name="Barry K.W."/>
            <person name="Grigoriev I.V."/>
            <person name="Gasch A.P."/>
        </authorList>
    </citation>
    <scope>NUCLEOTIDE SEQUENCE [LARGE SCALE GENOMIC DNA]</scope>
    <source>
        <strain evidence="2">ATCC 10573 / BCRC 21748 / CBS 615 / JCM 9827 / NBRC 10315 / NRRL Y-1498 / VKM Y-70</strain>
    </source>
</reference>
<dbReference type="KEGG" id="cten:18245881"/>
<dbReference type="AlphaFoldDB" id="G3B6W1"/>
<dbReference type="HOGENOM" id="CLU_199938_0_0_1"/>
<dbReference type="Proteomes" id="UP000000707">
    <property type="component" value="Unassembled WGS sequence"/>
</dbReference>
<organism evidence="2">
    <name type="scientific">Candida tenuis (strain ATCC 10573 / BCRC 21748 / CBS 615 / JCM 9827 / NBRC 10315 / NRRL Y-1498 / VKM Y-70)</name>
    <name type="common">Yeast</name>
    <name type="synonym">Yamadazyma tenuis</name>
    <dbReference type="NCBI Taxonomy" id="590646"/>
    <lineage>
        <taxon>Eukaryota</taxon>
        <taxon>Fungi</taxon>
        <taxon>Dikarya</taxon>
        <taxon>Ascomycota</taxon>
        <taxon>Saccharomycotina</taxon>
        <taxon>Pichiomycetes</taxon>
        <taxon>Debaryomycetaceae</taxon>
        <taxon>Yamadazyma</taxon>
    </lineage>
</organism>
<sequence length="83" mass="9351">MSYPDYIDGEPPVVGMIQYDQAAWAGTTSIDRQDGVYVIVETAEPTKIVAKVDPKDTLMLDMIFQDAHKEYAKQINDKNVQTK</sequence>
<dbReference type="RefSeq" id="XP_006686829.1">
    <property type="nucleotide sequence ID" value="XM_006686766.1"/>
</dbReference>
<accession>G3B6W1</accession>
<proteinExistence type="predicted"/>
<dbReference type="EMBL" id="GL996524">
    <property type="protein sequence ID" value="EGV63036.1"/>
    <property type="molecule type" value="Genomic_DNA"/>
</dbReference>
<dbReference type="GeneID" id="18245881"/>
<evidence type="ECO:0000313" key="1">
    <source>
        <dbReference type="EMBL" id="EGV63036.1"/>
    </source>
</evidence>
<protein>
    <submittedName>
        <fullName evidence="1">Uncharacterized protein</fullName>
    </submittedName>
</protein>
<evidence type="ECO:0000313" key="2">
    <source>
        <dbReference type="Proteomes" id="UP000000707"/>
    </source>
</evidence>